<reference evidence="1 2" key="1">
    <citation type="submission" date="2019-09" db="EMBL/GenBank/DDBJ databases">
        <title>Draft genome sequencing and comparative genomics of hatchery-associated Vibrios.</title>
        <authorList>
            <person name="Kehlet-Delgado H."/>
            <person name="Mueller R.S."/>
        </authorList>
    </citation>
    <scope>NUCLEOTIDE SEQUENCE [LARGE SCALE GENOMIC DNA]</scope>
    <source>
        <strain evidence="1 2">081416A</strain>
    </source>
</reference>
<dbReference type="AlphaFoldDB" id="A0A7Y4B825"/>
<evidence type="ECO:0000313" key="1">
    <source>
        <dbReference type="EMBL" id="NOI12159.1"/>
    </source>
</evidence>
<sequence length="29" mass="3197">MAFLLCVGFSGLGGMRQLRYCVPHTLIGR</sequence>
<gene>
    <name evidence="1" type="ORF">F0254_25505</name>
</gene>
<proteinExistence type="predicted"/>
<comment type="caution">
    <text evidence="1">The sequence shown here is derived from an EMBL/GenBank/DDBJ whole genome shotgun (WGS) entry which is preliminary data.</text>
</comment>
<organism evidence="1 2">
    <name type="scientific">Vibrio alginolyticus</name>
    <dbReference type="NCBI Taxonomy" id="663"/>
    <lineage>
        <taxon>Bacteria</taxon>
        <taxon>Pseudomonadati</taxon>
        <taxon>Pseudomonadota</taxon>
        <taxon>Gammaproteobacteria</taxon>
        <taxon>Vibrionales</taxon>
        <taxon>Vibrionaceae</taxon>
        <taxon>Vibrio</taxon>
    </lineage>
</organism>
<accession>A0A7Y4B825</accession>
<name>A0A7Y4B825_VIBAL</name>
<evidence type="ECO:0000313" key="2">
    <source>
        <dbReference type="Proteomes" id="UP000532247"/>
    </source>
</evidence>
<evidence type="ECO:0008006" key="3">
    <source>
        <dbReference type="Google" id="ProtNLM"/>
    </source>
</evidence>
<protein>
    <recommendedName>
        <fullName evidence="3">DUF3265 domain-containing protein</fullName>
    </recommendedName>
</protein>
<dbReference type="EMBL" id="VTYF01000035">
    <property type="protein sequence ID" value="NOI12159.1"/>
    <property type="molecule type" value="Genomic_DNA"/>
</dbReference>
<dbReference type="Proteomes" id="UP000532247">
    <property type="component" value="Unassembled WGS sequence"/>
</dbReference>